<dbReference type="PANTHER" id="PTHR46527:SF1">
    <property type="entry name" value="NUCLEOPORIN NUP42"/>
    <property type="match status" value="1"/>
</dbReference>
<dbReference type="InParanoid" id="A0A803T833"/>
<keyword evidence="8" id="KW-0863">Zinc-finger</keyword>
<dbReference type="AlphaFoldDB" id="A0A803T833"/>
<dbReference type="Ensembl" id="ENSACAT00000053677.1">
    <property type="protein sequence ID" value="ENSACAP00000031373.1"/>
    <property type="gene ID" value="ENSACAG00000040314.1"/>
</dbReference>
<evidence type="ECO:0000259" key="10">
    <source>
        <dbReference type="PROSITE" id="PS50103"/>
    </source>
</evidence>
<dbReference type="GO" id="GO:0005829">
    <property type="term" value="C:cytosol"/>
    <property type="evidence" value="ECO:0007669"/>
    <property type="project" value="Ensembl"/>
</dbReference>
<dbReference type="InterPro" id="IPR000571">
    <property type="entry name" value="Znf_CCCH"/>
</dbReference>
<keyword evidence="8" id="KW-0479">Metal-binding</keyword>
<accession>A0A803T833</accession>
<dbReference type="Proteomes" id="UP000001646">
    <property type="component" value="Chromosome 6"/>
</dbReference>
<evidence type="ECO:0000256" key="2">
    <source>
        <dbReference type="ARBA" id="ARBA00004567"/>
    </source>
</evidence>
<dbReference type="FunCoup" id="A0A803T833">
    <property type="interactions" value="509"/>
</dbReference>
<reference evidence="11 12" key="1">
    <citation type="submission" date="2009-12" db="EMBL/GenBank/DDBJ databases">
        <title>The Genome Sequence of Anolis carolinensis (Green Anole Lizard).</title>
        <authorList>
            <consortium name="The Genome Sequencing Platform"/>
            <person name="Di Palma F."/>
            <person name="Alfoldi J."/>
            <person name="Heiman D."/>
            <person name="Young S."/>
            <person name="Grabherr M."/>
            <person name="Johnson J."/>
            <person name="Lander E.S."/>
            <person name="Lindblad-Toh K."/>
        </authorList>
    </citation>
    <scope>NUCLEOTIDE SEQUENCE [LARGE SCALE GENOMIC DNA]</scope>
    <source>
        <strain evidence="11 12">JBL SC #1</strain>
    </source>
</reference>
<keyword evidence="3" id="KW-0906">Nuclear pore complex</keyword>
<dbReference type="InterPro" id="IPR051767">
    <property type="entry name" value="Nucleoporin_NUP42"/>
</dbReference>
<organism evidence="11 12">
    <name type="scientific">Anolis carolinensis</name>
    <name type="common">Green anole</name>
    <name type="synonym">American chameleon</name>
    <dbReference type="NCBI Taxonomy" id="28377"/>
    <lineage>
        <taxon>Eukaryota</taxon>
        <taxon>Metazoa</taxon>
        <taxon>Chordata</taxon>
        <taxon>Craniata</taxon>
        <taxon>Vertebrata</taxon>
        <taxon>Euteleostomi</taxon>
        <taxon>Lepidosauria</taxon>
        <taxon>Squamata</taxon>
        <taxon>Bifurcata</taxon>
        <taxon>Unidentata</taxon>
        <taxon>Episquamata</taxon>
        <taxon>Toxicofera</taxon>
        <taxon>Iguania</taxon>
        <taxon>Dactyloidae</taxon>
        <taxon>Anolis</taxon>
    </lineage>
</organism>
<dbReference type="CTD" id="11097"/>
<reference evidence="11" key="2">
    <citation type="submission" date="2025-08" db="UniProtKB">
        <authorList>
            <consortium name="Ensembl"/>
        </authorList>
    </citation>
    <scope>IDENTIFICATION</scope>
</reference>
<keyword evidence="3" id="KW-0653">Protein transport</keyword>
<keyword evidence="3" id="KW-0811">Translocation</keyword>
<feature type="region of interest" description="Disordered" evidence="9">
    <location>
        <begin position="289"/>
        <end position="317"/>
    </location>
</feature>
<dbReference type="GO" id="GO:0031965">
    <property type="term" value="C:nuclear membrane"/>
    <property type="evidence" value="ECO:0007669"/>
    <property type="project" value="UniProtKB-SubCell"/>
</dbReference>
<feature type="domain" description="C3H1-type" evidence="10">
    <location>
        <begin position="8"/>
        <end position="30"/>
    </location>
</feature>
<dbReference type="SMART" id="SM00356">
    <property type="entry name" value="ZnF_C3H1"/>
    <property type="match status" value="1"/>
</dbReference>
<evidence type="ECO:0000256" key="7">
    <source>
        <dbReference type="ARBA" id="ARBA00042384"/>
    </source>
</evidence>
<dbReference type="RefSeq" id="XP_008110851.1">
    <property type="nucleotide sequence ID" value="XM_008112644.3"/>
</dbReference>
<evidence type="ECO:0000256" key="4">
    <source>
        <dbReference type="ARBA" id="ARBA00023242"/>
    </source>
</evidence>
<dbReference type="GeneTree" id="ENSGT00390000000118"/>
<dbReference type="PANTHER" id="PTHR46527">
    <property type="entry name" value="NUCLEOPORIN-LIKE PROTEIN 2"/>
    <property type="match status" value="1"/>
</dbReference>
<name>A0A803T833_ANOCA</name>
<evidence type="ECO:0000256" key="9">
    <source>
        <dbReference type="SAM" id="MobiDB-lite"/>
    </source>
</evidence>
<keyword evidence="8" id="KW-0862">Zinc</keyword>
<keyword evidence="12" id="KW-1185">Reference proteome</keyword>
<evidence type="ECO:0000313" key="11">
    <source>
        <dbReference type="Ensembl" id="ENSACAP00000031373.1"/>
    </source>
</evidence>
<evidence type="ECO:0000256" key="8">
    <source>
        <dbReference type="PROSITE-ProRule" id="PRU00723"/>
    </source>
</evidence>
<evidence type="ECO:0000256" key="5">
    <source>
        <dbReference type="ARBA" id="ARBA00037262"/>
    </source>
</evidence>
<evidence type="ECO:0000313" key="12">
    <source>
        <dbReference type="Proteomes" id="UP000001646"/>
    </source>
</evidence>
<dbReference type="GO" id="GO:0006611">
    <property type="term" value="P:protein export from nucleus"/>
    <property type="evidence" value="ECO:0007669"/>
    <property type="project" value="Ensembl"/>
</dbReference>
<dbReference type="GeneID" id="100558876"/>
<dbReference type="GO" id="GO:0005654">
    <property type="term" value="C:nucleoplasm"/>
    <property type="evidence" value="ECO:0007669"/>
    <property type="project" value="Ensembl"/>
</dbReference>
<dbReference type="OrthoDB" id="20729at2759"/>
<feature type="compositionally biased region" description="Polar residues" evidence="9">
    <location>
        <begin position="289"/>
        <end position="303"/>
    </location>
</feature>
<dbReference type="GO" id="GO:0008270">
    <property type="term" value="F:zinc ion binding"/>
    <property type="evidence" value="ECO:0007669"/>
    <property type="project" value="UniProtKB-KW"/>
</dbReference>
<comment type="function">
    <text evidence="5">Required for the export of mRNAs containing poly(A) tails from the nucleus into the cytoplasm.</text>
</comment>
<dbReference type="PROSITE" id="PS50103">
    <property type="entry name" value="ZF_C3H1"/>
    <property type="match status" value="1"/>
</dbReference>
<reference evidence="11" key="3">
    <citation type="submission" date="2025-09" db="UniProtKB">
        <authorList>
            <consortium name="Ensembl"/>
        </authorList>
    </citation>
    <scope>IDENTIFICATION</scope>
</reference>
<keyword evidence="3" id="KW-0509">mRNA transport</keyword>
<feature type="zinc finger region" description="C3H1-type" evidence="8">
    <location>
        <begin position="8"/>
        <end position="30"/>
    </location>
</feature>
<evidence type="ECO:0000256" key="1">
    <source>
        <dbReference type="ARBA" id="ARBA00004335"/>
    </source>
</evidence>
<keyword evidence="4" id="KW-0539">Nucleus</keyword>
<sequence>MARNAGGVCPYFLRGNCRFGERCWNEHPRYGRPSQALPQSSGANDNVGTDGVKDEEEKLLEIIVKDMEIWESSGQWMFSTYSPMKDKPNISGFQDFLPEELRLEYYNCQANNAVQNYINSIQQLLTQWRSRLHELKNINASNKTRLIAELKNVAAQPQPAFGFGVQQLPAFGTSTFPVDNQNSTQAFSFKSTPELSNVPPRSTPAFGNLTSIQGATVPLASNSVGFRNPAASAAAPSFSFKATAASDGFGVPGFSNFGKSFPSSSSDTAPALGFGTAAVPSAMDSGNSLFGQTPSAFGSQAASTPPEIPTTVSSGKQFTPMNELSEEELKQFKAKKFTLGNIPLKPPPLELLSNGLSNVAFK</sequence>
<dbReference type="GO" id="GO:0005643">
    <property type="term" value="C:nuclear pore"/>
    <property type="evidence" value="ECO:0007669"/>
    <property type="project" value="UniProtKB-SubCell"/>
</dbReference>
<comment type="subcellular location">
    <subcellularLocation>
        <location evidence="1">Nucleus membrane</location>
        <topology evidence="1">Peripheral membrane protein</topology>
        <orientation evidence="1">Cytoplasmic side</orientation>
    </subcellularLocation>
    <subcellularLocation>
        <location evidence="2">Nucleus</location>
        <location evidence="2">Nuclear pore complex</location>
    </subcellularLocation>
</comment>
<proteinExistence type="predicted"/>
<evidence type="ECO:0000256" key="6">
    <source>
        <dbReference type="ARBA" id="ARBA00039886"/>
    </source>
</evidence>
<keyword evidence="3" id="KW-0813">Transport</keyword>
<protein>
    <recommendedName>
        <fullName evidence="6">Nucleoporin NUP42</fullName>
    </recommendedName>
    <alternativeName>
        <fullName evidence="7">Nucleoporin-like protein 2</fullName>
    </alternativeName>
</protein>
<gene>
    <name evidence="11" type="primary">NUP42</name>
</gene>
<evidence type="ECO:0000256" key="3">
    <source>
        <dbReference type="ARBA" id="ARBA00023132"/>
    </source>
</evidence>
<dbReference type="KEGG" id="acs:100558876"/>
<dbReference type="GO" id="GO:0005049">
    <property type="term" value="F:nuclear export signal receptor activity"/>
    <property type="evidence" value="ECO:0000318"/>
    <property type="project" value="GO_Central"/>
</dbReference>